<protein>
    <recommendedName>
        <fullName evidence="1">SGNH hydrolase-type esterase domain-containing protein</fullName>
    </recommendedName>
</protein>
<reference evidence="2" key="1">
    <citation type="submission" date="2018-05" db="EMBL/GenBank/DDBJ databases">
        <authorList>
            <person name="Lanie J.A."/>
            <person name="Ng W.-L."/>
            <person name="Kazmierczak K.M."/>
            <person name="Andrzejewski T.M."/>
            <person name="Davidsen T.M."/>
            <person name="Wayne K.J."/>
            <person name="Tettelin H."/>
            <person name="Glass J.I."/>
            <person name="Rusch D."/>
            <person name="Podicherti R."/>
            <person name="Tsui H.-C.T."/>
            <person name="Winkler M.E."/>
        </authorList>
    </citation>
    <scope>NUCLEOTIDE SEQUENCE</scope>
</reference>
<evidence type="ECO:0000313" key="2">
    <source>
        <dbReference type="EMBL" id="SVB38459.1"/>
    </source>
</evidence>
<name>A0A382DJV9_9ZZZZ</name>
<evidence type="ECO:0000259" key="1">
    <source>
        <dbReference type="Pfam" id="PF13472"/>
    </source>
</evidence>
<dbReference type="Gene3D" id="3.40.50.1110">
    <property type="entry name" value="SGNH hydrolase"/>
    <property type="match status" value="1"/>
</dbReference>
<dbReference type="SUPFAM" id="SSF52266">
    <property type="entry name" value="SGNH hydrolase"/>
    <property type="match status" value="1"/>
</dbReference>
<feature type="domain" description="SGNH hydrolase-type esterase" evidence="1">
    <location>
        <begin position="77"/>
        <end position="169"/>
    </location>
</feature>
<gene>
    <name evidence="2" type="ORF">METZ01_LOCUS191313</name>
</gene>
<dbReference type="EMBL" id="UINC01039658">
    <property type="protein sequence ID" value="SVB38459.1"/>
    <property type="molecule type" value="Genomic_DNA"/>
</dbReference>
<dbReference type="InterPro" id="IPR036514">
    <property type="entry name" value="SGNH_hydro_sf"/>
</dbReference>
<organism evidence="2">
    <name type="scientific">marine metagenome</name>
    <dbReference type="NCBI Taxonomy" id="408172"/>
    <lineage>
        <taxon>unclassified sequences</taxon>
        <taxon>metagenomes</taxon>
        <taxon>ecological metagenomes</taxon>
    </lineage>
</organism>
<proteinExistence type="predicted"/>
<dbReference type="AlphaFoldDB" id="A0A382DJV9"/>
<dbReference type="PANTHER" id="PTHR30383">
    <property type="entry name" value="THIOESTERASE 1/PROTEASE 1/LYSOPHOSPHOLIPASE L1"/>
    <property type="match status" value="1"/>
</dbReference>
<feature type="non-terminal residue" evidence="2">
    <location>
        <position position="197"/>
    </location>
</feature>
<dbReference type="GO" id="GO:0004622">
    <property type="term" value="F:phosphatidylcholine lysophospholipase activity"/>
    <property type="evidence" value="ECO:0007669"/>
    <property type="project" value="TreeGrafter"/>
</dbReference>
<accession>A0A382DJV9</accession>
<dbReference type="Pfam" id="PF13472">
    <property type="entry name" value="Lipase_GDSL_2"/>
    <property type="match status" value="1"/>
</dbReference>
<dbReference type="PANTHER" id="PTHR30383:SF32">
    <property type="entry name" value="SGNH-HYDROLASE"/>
    <property type="match status" value="1"/>
</dbReference>
<sequence>MKLLLLSIVVLINQSISQTNDSQRKNNHLYPSPNLEIRYQQEWQKIPFNNRVNDFRNNPIGNNKIVFLGNSIIEAGNNWNEKFGVDNIINRGISGDFTEGVLSRLNEIIYYKPIAVFILIGINDIFDDHANRKDITTQYVASNIMRIANQIKMNSNDTKIFIQTILPIDTVRFMDFHDRKLPVYKISLNDQINKINL</sequence>
<dbReference type="InterPro" id="IPR051532">
    <property type="entry name" value="Ester_Hydrolysis_Enzymes"/>
</dbReference>
<dbReference type="InterPro" id="IPR013830">
    <property type="entry name" value="SGNH_hydro"/>
</dbReference>